<protein>
    <submittedName>
        <fullName evidence="11">V-akt murine thymoma viral oncogene homolog 3b</fullName>
    </submittedName>
</protein>
<feature type="region of interest" description="Disordered" evidence="8">
    <location>
        <begin position="17"/>
        <end position="36"/>
    </location>
</feature>
<dbReference type="PROSITE" id="PS50003">
    <property type="entry name" value="PH_DOMAIN"/>
    <property type="match status" value="1"/>
</dbReference>
<dbReference type="SUPFAM" id="SSF56112">
    <property type="entry name" value="Protein kinase-like (PK-like)"/>
    <property type="match status" value="1"/>
</dbReference>
<dbReference type="CDD" id="cd01241">
    <property type="entry name" value="PH_PKB"/>
    <property type="match status" value="1"/>
</dbReference>
<dbReference type="PANTHER" id="PTHR24351">
    <property type="entry name" value="RIBOSOMAL PROTEIN S6 KINASE"/>
    <property type="match status" value="1"/>
</dbReference>
<feature type="domain" description="Protein kinase" evidence="10">
    <location>
        <begin position="195"/>
        <end position="378"/>
    </location>
</feature>
<dbReference type="InterPro" id="IPR001849">
    <property type="entry name" value="PH_domain"/>
</dbReference>
<dbReference type="Pfam" id="PF00169">
    <property type="entry name" value="PH"/>
    <property type="match status" value="1"/>
</dbReference>
<keyword evidence="3" id="KW-0808">Transferase</keyword>
<evidence type="ECO:0000256" key="7">
    <source>
        <dbReference type="PROSITE-ProRule" id="PRU10141"/>
    </source>
</evidence>
<dbReference type="GO" id="GO:0005524">
    <property type="term" value="F:ATP binding"/>
    <property type="evidence" value="ECO:0007669"/>
    <property type="project" value="UniProtKB-UniRule"/>
</dbReference>
<dbReference type="AlphaFoldDB" id="A0AAQ4PAU5"/>
<dbReference type="Ensembl" id="ENSGACT00000060484.1">
    <property type="protein sequence ID" value="ENSGACP00000035777.1"/>
    <property type="gene ID" value="ENSGACG00000019752.2"/>
</dbReference>
<dbReference type="FunFam" id="3.30.200.20:FF:000838">
    <property type="entry name" value="Non-specific serine/threonine protein kinase"/>
    <property type="match status" value="1"/>
</dbReference>
<sequence length="378" mass="43261">MYPALCSSEVGGQAAVRREGCPATSSPSTAVPPPPPLWDNRCRGGATMSDQNVIKEGWVQKRGEYIKNWRPGYFLLKTDGSFIGYKDKPQDSDLAYPLNNFSVDKCQLMKTERPKPNTFIIRCLQWTTVIERTFHVDTPDERDEWAEAIQMVAESLAKQEEEGILSSPTSQIENVNEEEMDTSIGHYKRKTMTDFDYLKLLGKGTFGKVILVREKASGTYYAMKILKKEVIIAKDEVAHTLTESRVLKNTRHPFLTSLKYSFQTKDRLCFVMEYVNGGELFFHLSRERVFSEDRTRFYGAEIVSALDYLHSAKIVYRDLKSHFLMDFYCKKGSRPLLVSRENALVTRCFACVCVCVCAVRCWRTTTMAGRWTGGVWAW</sequence>
<dbReference type="FunFam" id="2.30.29.30:FF:000027">
    <property type="entry name" value="Non-specific serine/threonine protein kinase"/>
    <property type="match status" value="1"/>
</dbReference>
<evidence type="ECO:0000256" key="5">
    <source>
        <dbReference type="ARBA" id="ARBA00022777"/>
    </source>
</evidence>
<evidence type="ECO:0000256" key="1">
    <source>
        <dbReference type="ARBA" id="ARBA00006935"/>
    </source>
</evidence>
<proteinExistence type="inferred from homology"/>
<dbReference type="Pfam" id="PF00069">
    <property type="entry name" value="Pkinase"/>
    <property type="match status" value="1"/>
</dbReference>
<dbReference type="FunFam" id="1.10.510.10:FF:000512">
    <property type="entry name" value="AKT serine/threonine kinase 1"/>
    <property type="match status" value="1"/>
</dbReference>
<evidence type="ECO:0000259" key="10">
    <source>
        <dbReference type="PROSITE" id="PS50011"/>
    </source>
</evidence>
<keyword evidence="2" id="KW-0723">Serine/threonine-protein kinase</keyword>
<dbReference type="Gene3D" id="3.30.200.20">
    <property type="entry name" value="Phosphorylase Kinase, domain 1"/>
    <property type="match status" value="1"/>
</dbReference>
<dbReference type="InterPro" id="IPR039026">
    <property type="entry name" value="PH_PKB"/>
</dbReference>
<name>A0AAQ4PAU5_GASAC</name>
<dbReference type="Gene3D" id="2.30.29.30">
    <property type="entry name" value="Pleckstrin-homology domain (PH domain)/Phosphotyrosine-binding domain (PTB)"/>
    <property type="match status" value="1"/>
</dbReference>
<feature type="domain" description="PH" evidence="9">
    <location>
        <begin position="52"/>
        <end position="154"/>
    </location>
</feature>
<keyword evidence="6 7" id="KW-0067">ATP-binding</keyword>
<dbReference type="PROSITE" id="PS50011">
    <property type="entry name" value="PROTEIN_KINASE_DOM"/>
    <property type="match status" value="1"/>
</dbReference>
<dbReference type="InterPro" id="IPR000719">
    <property type="entry name" value="Prot_kinase_dom"/>
</dbReference>
<reference evidence="11 12" key="1">
    <citation type="journal article" date="2021" name="G3 (Bethesda)">
        <title>Improved contiguity of the threespine stickleback genome using long-read sequencing.</title>
        <authorList>
            <person name="Nath S."/>
            <person name="Shaw D.E."/>
            <person name="White M.A."/>
        </authorList>
    </citation>
    <scope>NUCLEOTIDE SEQUENCE [LARGE SCALE GENOMIC DNA]</scope>
    <source>
        <strain evidence="11 12">Lake Benthic</strain>
    </source>
</reference>
<accession>A0AAQ4PAU5</accession>
<comment type="similarity">
    <text evidence="1">Belongs to the protein kinase superfamily. AGC Ser/Thr protein kinase family. RAC subfamily.</text>
</comment>
<evidence type="ECO:0000256" key="3">
    <source>
        <dbReference type="ARBA" id="ARBA00022679"/>
    </source>
</evidence>
<dbReference type="SMART" id="SM00220">
    <property type="entry name" value="S_TKc"/>
    <property type="match status" value="1"/>
</dbReference>
<feature type="binding site" evidence="7">
    <location>
        <position position="234"/>
    </location>
    <ligand>
        <name>ATP</name>
        <dbReference type="ChEBI" id="CHEBI:30616"/>
    </ligand>
</feature>
<dbReference type="Proteomes" id="UP000007635">
    <property type="component" value="Chromosome IX"/>
</dbReference>
<evidence type="ECO:0000256" key="6">
    <source>
        <dbReference type="ARBA" id="ARBA00022840"/>
    </source>
</evidence>
<dbReference type="SUPFAM" id="SSF50729">
    <property type="entry name" value="PH domain-like"/>
    <property type="match status" value="1"/>
</dbReference>
<organism evidence="11 12">
    <name type="scientific">Gasterosteus aculeatus aculeatus</name>
    <name type="common">three-spined stickleback</name>
    <dbReference type="NCBI Taxonomy" id="481459"/>
    <lineage>
        <taxon>Eukaryota</taxon>
        <taxon>Metazoa</taxon>
        <taxon>Chordata</taxon>
        <taxon>Craniata</taxon>
        <taxon>Vertebrata</taxon>
        <taxon>Euteleostomi</taxon>
        <taxon>Actinopterygii</taxon>
        <taxon>Neopterygii</taxon>
        <taxon>Teleostei</taxon>
        <taxon>Neoteleostei</taxon>
        <taxon>Acanthomorphata</taxon>
        <taxon>Eupercaria</taxon>
        <taxon>Perciformes</taxon>
        <taxon>Cottioidei</taxon>
        <taxon>Gasterosteales</taxon>
        <taxon>Gasterosteidae</taxon>
        <taxon>Gasterosteus</taxon>
    </lineage>
</organism>
<evidence type="ECO:0000259" key="9">
    <source>
        <dbReference type="PROSITE" id="PS50003"/>
    </source>
</evidence>
<dbReference type="PROSITE" id="PS00107">
    <property type="entry name" value="PROTEIN_KINASE_ATP"/>
    <property type="match status" value="1"/>
</dbReference>
<evidence type="ECO:0000313" key="11">
    <source>
        <dbReference type="Ensembl" id="ENSGACP00000035777.1"/>
    </source>
</evidence>
<evidence type="ECO:0000256" key="8">
    <source>
        <dbReference type="SAM" id="MobiDB-lite"/>
    </source>
</evidence>
<evidence type="ECO:0000313" key="12">
    <source>
        <dbReference type="Proteomes" id="UP000007635"/>
    </source>
</evidence>
<dbReference type="InterPro" id="IPR017441">
    <property type="entry name" value="Protein_kinase_ATP_BS"/>
</dbReference>
<dbReference type="GO" id="GO:0004674">
    <property type="term" value="F:protein serine/threonine kinase activity"/>
    <property type="evidence" value="ECO:0007669"/>
    <property type="project" value="UniProtKB-KW"/>
</dbReference>
<keyword evidence="4 7" id="KW-0547">Nucleotide-binding</keyword>
<dbReference type="SMART" id="SM00233">
    <property type="entry name" value="PH"/>
    <property type="match status" value="1"/>
</dbReference>
<reference evidence="11" key="3">
    <citation type="submission" date="2025-09" db="UniProtKB">
        <authorList>
            <consortium name="Ensembl"/>
        </authorList>
    </citation>
    <scope>IDENTIFICATION</scope>
</reference>
<dbReference type="Gene3D" id="1.10.510.10">
    <property type="entry name" value="Transferase(Phosphotransferase) domain 1"/>
    <property type="match status" value="1"/>
</dbReference>
<evidence type="ECO:0000256" key="4">
    <source>
        <dbReference type="ARBA" id="ARBA00022741"/>
    </source>
</evidence>
<dbReference type="GeneTree" id="ENSGT00940000166495"/>
<evidence type="ECO:0000256" key="2">
    <source>
        <dbReference type="ARBA" id="ARBA00022527"/>
    </source>
</evidence>
<keyword evidence="5" id="KW-0418">Kinase</keyword>
<keyword evidence="12" id="KW-1185">Reference proteome</keyword>
<dbReference type="InterPro" id="IPR011009">
    <property type="entry name" value="Kinase-like_dom_sf"/>
</dbReference>
<reference evidence="11" key="2">
    <citation type="submission" date="2025-08" db="UniProtKB">
        <authorList>
            <consortium name="Ensembl"/>
        </authorList>
    </citation>
    <scope>IDENTIFICATION</scope>
</reference>
<dbReference type="InterPro" id="IPR011993">
    <property type="entry name" value="PH-like_dom_sf"/>
</dbReference>